<dbReference type="EMBL" id="CP102173">
    <property type="protein sequence ID" value="UUP14468.1"/>
    <property type="molecule type" value="Genomic_DNA"/>
</dbReference>
<proteinExistence type="predicted"/>
<name>A0ABY5M8K8_9ACTN</name>
<gene>
    <name evidence="5" type="ORF">NQV15_03905</name>
</gene>
<dbReference type="Proteomes" id="UP001316184">
    <property type="component" value="Chromosome"/>
</dbReference>
<keyword evidence="3" id="KW-0560">Oxidoreductase</keyword>
<evidence type="ECO:0000256" key="3">
    <source>
        <dbReference type="ARBA" id="ARBA00023002"/>
    </source>
</evidence>
<evidence type="ECO:0000256" key="1">
    <source>
        <dbReference type="ARBA" id="ARBA00022630"/>
    </source>
</evidence>
<dbReference type="Pfam" id="PF00441">
    <property type="entry name" value="Acyl-CoA_dh_1"/>
    <property type="match status" value="1"/>
</dbReference>
<dbReference type="PANTHER" id="PTHR43884:SF20">
    <property type="entry name" value="ACYL-COA DEHYDROGENASE FADE28"/>
    <property type="match status" value="1"/>
</dbReference>
<feature type="domain" description="Acyl-CoA dehydrogenase/oxidase C-terminal" evidence="4">
    <location>
        <begin position="172"/>
        <end position="308"/>
    </location>
</feature>
<dbReference type="InterPro" id="IPR009075">
    <property type="entry name" value="AcylCo_DH/oxidase_C"/>
</dbReference>
<dbReference type="RefSeq" id="WP_232398293.1">
    <property type="nucleotide sequence ID" value="NZ_CP102173.1"/>
</dbReference>
<dbReference type="InterPro" id="IPR036250">
    <property type="entry name" value="AcylCo_DH-like_C"/>
</dbReference>
<keyword evidence="6" id="KW-1185">Reference proteome</keyword>
<evidence type="ECO:0000259" key="4">
    <source>
        <dbReference type="Pfam" id="PF00441"/>
    </source>
</evidence>
<reference evidence="5 6" key="1">
    <citation type="submission" date="2022-08" db="EMBL/GenBank/DDBJ databases">
        <title>novel species in genus Aeromicrobium.</title>
        <authorList>
            <person name="Ye L."/>
        </authorList>
    </citation>
    <scope>NUCLEOTIDE SEQUENCE [LARGE SCALE GENOMIC DNA]</scope>
    <source>
        <strain evidence="6">zg-Y1379</strain>
    </source>
</reference>
<sequence length="314" mass="33100">MDAELAKDVKSALEASLAEVAAGQDVVDILPSLGWSEIQTLDRPGADRLLFDVLGRKLAGVRALDELIVHRVFRAGALELPEGARVVLPHPDPRLGHHGVLASSWDGSGVVAVPNVTADAGTEWWIGDAANAKAVAFGGWDDSLGWSLVDVAAFGSSDGVRVGGTRAQDAWETTLTAGRTAFAQMLASICSSMIQIAAEHVAQREQFGRSIGSYQAVQHSLALAHVATEAAQRGVDVAWVEQTAWSAQVAKALAGRAHDTVSRVTQQITGGMGMSWEFPLHHYVRRGAVFNAMLGTAAAQTSDLGRSLVIGRPS</sequence>
<evidence type="ECO:0000313" key="6">
    <source>
        <dbReference type="Proteomes" id="UP001316184"/>
    </source>
</evidence>
<evidence type="ECO:0000313" key="5">
    <source>
        <dbReference type="EMBL" id="UUP14468.1"/>
    </source>
</evidence>
<dbReference type="PANTHER" id="PTHR43884">
    <property type="entry name" value="ACYL-COA DEHYDROGENASE"/>
    <property type="match status" value="1"/>
</dbReference>
<dbReference type="Gene3D" id="1.20.140.10">
    <property type="entry name" value="Butyryl-CoA Dehydrogenase, subunit A, domain 3"/>
    <property type="match status" value="1"/>
</dbReference>
<protein>
    <submittedName>
        <fullName evidence="5">Acyl-CoA/acyl-ACP dehydrogenase</fullName>
    </submittedName>
</protein>
<evidence type="ECO:0000256" key="2">
    <source>
        <dbReference type="ARBA" id="ARBA00022827"/>
    </source>
</evidence>
<organism evidence="5 6">
    <name type="scientific">Aeromicrobium wangtongii</name>
    <dbReference type="NCBI Taxonomy" id="2969247"/>
    <lineage>
        <taxon>Bacteria</taxon>
        <taxon>Bacillati</taxon>
        <taxon>Actinomycetota</taxon>
        <taxon>Actinomycetes</taxon>
        <taxon>Propionibacteriales</taxon>
        <taxon>Nocardioidaceae</taxon>
        <taxon>Aeromicrobium</taxon>
    </lineage>
</organism>
<keyword evidence="2" id="KW-0274">FAD</keyword>
<dbReference type="SUPFAM" id="SSF47203">
    <property type="entry name" value="Acyl-CoA dehydrogenase C-terminal domain-like"/>
    <property type="match status" value="1"/>
</dbReference>
<accession>A0ABY5M8K8</accession>
<keyword evidence="1" id="KW-0285">Flavoprotein</keyword>